<reference evidence="1 2" key="1">
    <citation type="journal article" date="2016" name="Mol. Biol. Evol.">
        <title>Comparative Genomics of Early-Diverging Mushroom-Forming Fungi Provides Insights into the Origins of Lignocellulose Decay Capabilities.</title>
        <authorList>
            <person name="Nagy L.G."/>
            <person name="Riley R."/>
            <person name="Tritt A."/>
            <person name="Adam C."/>
            <person name="Daum C."/>
            <person name="Floudas D."/>
            <person name="Sun H."/>
            <person name="Yadav J.S."/>
            <person name="Pangilinan J."/>
            <person name="Larsson K.H."/>
            <person name="Matsuura K."/>
            <person name="Barry K."/>
            <person name="Labutti K."/>
            <person name="Kuo R."/>
            <person name="Ohm R.A."/>
            <person name="Bhattacharya S.S."/>
            <person name="Shirouzu T."/>
            <person name="Yoshinaga Y."/>
            <person name="Martin F.M."/>
            <person name="Grigoriev I.V."/>
            <person name="Hibbett D.S."/>
        </authorList>
    </citation>
    <scope>NUCLEOTIDE SEQUENCE [LARGE SCALE GENOMIC DNA]</scope>
    <source>
        <strain evidence="1 2">L-15889</strain>
    </source>
</reference>
<gene>
    <name evidence="1" type="ORF">DAEQUDRAFT_606267</name>
</gene>
<evidence type="ECO:0000313" key="1">
    <source>
        <dbReference type="EMBL" id="KZT64528.1"/>
    </source>
</evidence>
<dbReference type="AlphaFoldDB" id="A0A165LK76"/>
<proteinExistence type="predicted"/>
<dbReference type="Proteomes" id="UP000076727">
    <property type="component" value="Unassembled WGS sequence"/>
</dbReference>
<sequence>MHCPFVLVSSVLYRTHGDRPAFTRRQSALEVTLMGNMISSGHMRQLCSHSASATSVLLSTHTAEEAIAEI</sequence>
<name>A0A165LK76_9APHY</name>
<organism evidence="1 2">
    <name type="scientific">Daedalea quercina L-15889</name>
    <dbReference type="NCBI Taxonomy" id="1314783"/>
    <lineage>
        <taxon>Eukaryota</taxon>
        <taxon>Fungi</taxon>
        <taxon>Dikarya</taxon>
        <taxon>Basidiomycota</taxon>
        <taxon>Agaricomycotina</taxon>
        <taxon>Agaricomycetes</taxon>
        <taxon>Polyporales</taxon>
        <taxon>Fomitopsis</taxon>
    </lineage>
</organism>
<protein>
    <submittedName>
        <fullName evidence="1">Uncharacterized protein</fullName>
    </submittedName>
</protein>
<dbReference type="EMBL" id="KV429126">
    <property type="protein sequence ID" value="KZT64528.1"/>
    <property type="molecule type" value="Genomic_DNA"/>
</dbReference>
<evidence type="ECO:0000313" key="2">
    <source>
        <dbReference type="Proteomes" id="UP000076727"/>
    </source>
</evidence>
<accession>A0A165LK76</accession>
<keyword evidence="2" id="KW-1185">Reference proteome</keyword>